<evidence type="ECO:0000256" key="4">
    <source>
        <dbReference type="ARBA" id="ARBA00022722"/>
    </source>
</evidence>
<dbReference type="STRING" id="97972.A0A2V1E828"/>
<sequence length="231" mass="26208">MAKTPKKTQGYSPRLPTKFNSLSRENVPDDLFSPAIVGFRFPRYVHNKDRTMRLVYTDGACINNGQPDARAGWAMVACPPRFQGGPNSSVNFCGRLENRGPAGHYEPQTSNRAELRAVLAALGSRDWSEDRSKREEGCRTLVIATDSVYVVEGATKWVRRWLKNGWINSRGKPAKNKDLWENLLTGVEMLADEGVKVQFWRIPREHNVLADKLAKKATCERDVDEFCEMYD</sequence>
<evidence type="ECO:0000256" key="3">
    <source>
        <dbReference type="ARBA" id="ARBA00012180"/>
    </source>
</evidence>
<dbReference type="Pfam" id="PF00075">
    <property type="entry name" value="RNase_H"/>
    <property type="match status" value="1"/>
</dbReference>
<dbReference type="SUPFAM" id="SSF53098">
    <property type="entry name" value="Ribonuclease H-like"/>
    <property type="match status" value="1"/>
</dbReference>
<dbReference type="GO" id="GO:0043137">
    <property type="term" value="P:DNA replication, removal of RNA primer"/>
    <property type="evidence" value="ECO:0007669"/>
    <property type="project" value="TreeGrafter"/>
</dbReference>
<protein>
    <recommendedName>
        <fullName evidence="3">ribonuclease H</fullName>
        <ecNumber evidence="3">3.1.26.4</ecNumber>
    </recommendedName>
</protein>
<reference evidence="10 11" key="1">
    <citation type="journal article" date="2018" name="Sci. Rep.">
        <title>Comparative genomics provides insights into the lifestyle and reveals functional heterogeneity of dark septate endophytic fungi.</title>
        <authorList>
            <person name="Knapp D.G."/>
            <person name="Nemeth J.B."/>
            <person name="Barry K."/>
            <person name="Hainaut M."/>
            <person name="Henrissat B."/>
            <person name="Johnson J."/>
            <person name="Kuo A."/>
            <person name="Lim J.H.P."/>
            <person name="Lipzen A."/>
            <person name="Nolan M."/>
            <person name="Ohm R.A."/>
            <person name="Tamas L."/>
            <person name="Grigoriev I.V."/>
            <person name="Spatafora J.W."/>
            <person name="Nagy L.G."/>
            <person name="Kovacs G.M."/>
        </authorList>
    </citation>
    <scope>NUCLEOTIDE SEQUENCE [LARGE SCALE GENOMIC DNA]</scope>
    <source>
        <strain evidence="10 11">DSE2036</strain>
    </source>
</reference>
<keyword evidence="11" id="KW-1185">Reference proteome</keyword>
<dbReference type="EMBL" id="KZ805314">
    <property type="protein sequence ID" value="PVI05460.1"/>
    <property type="molecule type" value="Genomic_DNA"/>
</dbReference>
<comment type="catalytic activity">
    <reaction evidence="1">
        <text>Endonucleolytic cleavage to 5'-phosphomonoester.</text>
        <dbReference type="EC" id="3.1.26.4"/>
    </reaction>
</comment>
<evidence type="ECO:0000256" key="1">
    <source>
        <dbReference type="ARBA" id="ARBA00000077"/>
    </source>
</evidence>
<accession>A0A2V1E828</accession>
<feature type="region of interest" description="Disordered" evidence="8">
    <location>
        <begin position="1"/>
        <end position="22"/>
    </location>
</feature>
<dbReference type="PANTHER" id="PTHR10642:SF26">
    <property type="entry name" value="RIBONUCLEASE H1"/>
    <property type="match status" value="1"/>
</dbReference>
<dbReference type="Gene3D" id="3.30.420.10">
    <property type="entry name" value="Ribonuclease H-like superfamily/Ribonuclease H"/>
    <property type="match status" value="1"/>
</dbReference>
<evidence type="ECO:0000256" key="5">
    <source>
        <dbReference type="ARBA" id="ARBA00022723"/>
    </source>
</evidence>
<evidence type="ECO:0000256" key="6">
    <source>
        <dbReference type="ARBA" id="ARBA00022759"/>
    </source>
</evidence>
<dbReference type="InterPro" id="IPR036397">
    <property type="entry name" value="RNaseH_sf"/>
</dbReference>
<dbReference type="InterPro" id="IPR002156">
    <property type="entry name" value="RNaseH_domain"/>
</dbReference>
<evidence type="ECO:0000256" key="8">
    <source>
        <dbReference type="SAM" id="MobiDB-lite"/>
    </source>
</evidence>
<gene>
    <name evidence="10" type="ORF">DM02DRAFT_686456</name>
</gene>
<dbReference type="InterPro" id="IPR050092">
    <property type="entry name" value="RNase_H"/>
</dbReference>
<evidence type="ECO:0000256" key="7">
    <source>
        <dbReference type="ARBA" id="ARBA00022801"/>
    </source>
</evidence>
<dbReference type="GO" id="GO:0004523">
    <property type="term" value="F:RNA-DNA hybrid ribonuclease activity"/>
    <property type="evidence" value="ECO:0007669"/>
    <property type="project" value="UniProtKB-EC"/>
</dbReference>
<dbReference type="CDD" id="cd13934">
    <property type="entry name" value="RNase_H_Dikarya_like"/>
    <property type="match status" value="1"/>
</dbReference>
<dbReference type="Proteomes" id="UP000244855">
    <property type="component" value="Unassembled WGS sequence"/>
</dbReference>
<evidence type="ECO:0000313" key="11">
    <source>
        <dbReference type="Proteomes" id="UP000244855"/>
    </source>
</evidence>
<dbReference type="InterPro" id="IPR012337">
    <property type="entry name" value="RNaseH-like_sf"/>
</dbReference>
<dbReference type="AlphaFoldDB" id="A0A2V1E828"/>
<dbReference type="PANTHER" id="PTHR10642">
    <property type="entry name" value="RIBONUCLEASE H1"/>
    <property type="match status" value="1"/>
</dbReference>
<evidence type="ECO:0000259" key="9">
    <source>
        <dbReference type="PROSITE" id="PS50879"/>
    </source>
</evidence>
<organism evidence="10 11">
    <name type="scientific">Periconia macrospinosa</name>
    <dbReference type="NCBI Taxonomy" id="97972"/>
    <lineage>
        <taxon>Eukaryota</taxon>
        <taxon>Fungi</taxon>
        <taxon>Dikarya</taxon>
        <taxon>Ascomycota</taxon>
        <taxon>Pezizomycotina</taxon>
        <taxon>Dothideomycetes</taxon>
        <taxon>Pleosporomycetidae</taxon>
        <taxon>Pleosporales</taxon>
        <taxon>Massarineae</taxon>
        <taxon>Periconiaceae</taxon>
        <taxon>Periconia</taxon>
    </lineage>
</organism>
<keyword evidence="7" id="KW-0378">Hydrolase</keyword>
<keyword evidence="6" id="KW-0255">Endonuclease</keyword>
<name>A0A2V1E828_9PLEO</name>
<dbReference type="GO" id="GO:0003676">
    <property type="term" value="F:nucleic acid binding"/>
    <property type="evidence" value="ECO:0007669"/>
    <property type="project" value="InterPro"/>
</dbReference>
<feature type="domain" description="RNase H type-1" evidence="9">
    <location>
        <begin position="49"/>
        <end position="219"/>
    </location>
</feature>
<proteinExistence type="inferred from homology"/>
<keyword evidence="4" id="KW-0540">Nuclease</keyword>
<evidence type="ECO:0000313" key="10">
    <source>
        <dbReference type="EMBL" id="PVI05460.1"/>
    </source>
</evidence>
<dbReference type="EC" id="3.1.26.4" evidence="3"/>
<comment type="similarity">
    <text evidence="2">Belongs to the RNase H family.</text>
</comment>
<dbReference type="PROSITE" id="PS50879">
    <property type="entry name" value="RNASE_H_1"/>
    <property type="match status" value="1"/>
</dbReference>
<keyword evidence="5" id="KW-0479">Metal-binding</keyword>
<dbReference type="OrthoDB" id="245563at2759"/>
<evidence type="ECO:0000256" key="2">
    <source>
        <dbReference type="ARBA" id="ARBA00005300"/>
    </source>
</evidence>
<dbReference type="GO" id="GO:0046872">
    <property type="term" value="F:metal ion binding"/>
    <property type="evidence" value="ECO:0007669"/>
    <property type="project" value="UniProtKB-KW"/>
</dbReference>